<gene>
    <name evidence="2" type="ORF">J6I90_05230</name>
</gene>
<comment type="caution">
    <text evidence="2">The sequence shown here is derived from an EMBL/GenBank/DDBJ whole genome shotgun (WGS) entry which is preliminary data.</text>
</comment>
<dbReference type="AlphaFoldDB" id="A0AAW7R0F1"/>
<feature type="transmembrane region" description="Helical" evidence="1">
    <location>
        <begin position="21"/>
        <end position="42"/>
    </location>
</feature>
<sequence length="160" mass="16935">MFPNLSRLALPQSTRCQRQQGAALAIALFVLLVMSLVGLTLVRSLNDTASAVASDVLGGRAQLAASSSVQAIMVELYPLNMGFDPSVCPARVASEPPVVRSYSFTAPGLSQCTAQVRCNQLDLTSPYSGTHIRIIAEGSCDGGTMMYSKRILVEVADAIK</sequence>
<keyword evidence="1" id="KW-0472">Membrane</keyword>
<keyword evidence="1" id="KW-1133">Transmembrane helix</keyword>
<evidence type="ECO:0000313" key="2">
    <source>
        <dbReference type="EMBL" id="MDN7124276.1"/>
    </source>
</evidence>
<evidence type="ECO:0000256" key="1">
    <source>
        <dbReference type="SAM" id="Phobius"/>
    </source>
</evidence>
<dbReference type="RefSeq" id="WP_301774321.1">
    <property type="nucleotide sequence ID" value="NZ_JAGGJB010000003.1"/>
</dbReference>
<dbReference type="Proteomes" id="UP001169492">
    <property type="component" value="Unassembled WGS sequence"/>
</dbReference>
<evidence type="ECO:0008006" key="4">
    <source>
        <dbReference type="Google" id="ProtNLM"/>
    </source>
</evidence>
<proteinExistence type="predicted"/>
<dbReference type="EMBL" id="JAGGJB010000003">
    <property type="protein sequence ID" value="MDN7124276.1"/>
    <property type="molecule type" value="Genomic_DNA"/>
</dbReference>
<reference evidence="2 3" key="1">
    <citation type="submission" date="2021-03" db="EMBL/GenBank/DDBJ databases">
        <title>Pseudidiomarina terrestris, a new bacterium isolated from saline soil.</title>
        <authorList>
            <person name="Galisteo C."/>
            <person name="De La Haba R."/>
            <person name="Sanchez-Porro C."/>
            <person name="Ventosa A."/>
        </authorList>
    </citation>
    <scope>NUCLEOTIDE SEQUENCE [LARGE SCALE GENOMIC DNA]</scope>
    <source>
        <strain evidence="2 3">1APP75-32.1</strain>
    </source>
</reference>
<name>A0AAW7R0F1_9GAMM</name>
<accession>A0AAW7R0F1</accession>
<evidence type="ECO:0000313" key="3">
    <source>
        <dbReference type="Proteomes" id="UP001169492"/>
    </source>
</evidence>
<keyword evidence="1" id="KW-0812">Transmembrane</keyword>
<protein>
    <recommendedName>
        <fullName evidence="4">Type II secretory pathway component</fullName>
    </recommendedName>
</protein>
<organism evidence="2 3">
    <name type="scientific">Pseudidiomarina terrestris</name>
    <dbReference type="NCBI Taxonomy" id="2820060"/>
    <lineage>
        <taxon>Bacteria</taxon>
        <taxon>Pseudomonadati</taxon>
        <taxon>Pseudomonadota</taxon>
        <taxon>Gammaproteobacteria</taxon>
        <taxon>Alteromonadales</taxon>
        <taxon>Idiomarinaceae</taxon>
        <taxon>Pseudidiomarina</taxon>
    </lineage>
</organism>